<dbReference type="AlphaFoldDB" id="A0AA88IHZ5"/>
<feature type="region of interest" description="Disordered" evidence="1">
    <location>
        <begin position="35"/>
        <end position="121"/>
    </location>
</feature>
<evidence type="ECO:0000256" key="1">
    <source>
        <dbReference type="SAM" id="MobiDB-lite"/>
    </source>
</evidence>
<evidence type="ECO:0000313" key="3">
    <source>
        <dbReference type="Proteomes" id="UP001187531"/>
    </source>
</evidence>
<accession>A0AA88IHZ5</accession>
<feature type="compositionally biased region" description="Basic and acidic residues" evidence="1">
    <location>
        <begin position="94"/>
        <end position="121"/>
    </location>
</feature>
<sequence>MYCDYGMAYFVSYRTRLFENLRMLPCAPGVQMQAIPEDAINEQSDDEEKQNSDERISIRASDKRVQPDNEFSDSEDEGEGGRKDQRTHKKKKAKGDVEEVVMTEHKVDSESKIETMEEMSK</sequence>
<protein>
    <submittedName>
        <fullName evidence="2">Uncharacterized protein</fullName>
    </submittedName>
</protein>
<name>A0AA88IHZ5_ARTSF</name>
<comment type="caution">
    <text evidence="2">The sequence shown here is derived from an EMBL/GenBank/DDBJ whole genome shotgun (WGS) entry which is preliminary data.</text>
</comment>
<keyword evidence="3" id="KW-1185">Reference proteome</keyword>
<proteinExistence type="predicted"/>
<feature type="compositionally biased region" description="Acidic residues" evidence="1">
    <location>
        <begin position="39"/>
        <end position="48"/>
    </location>
</feature>
<dbReference type="EMBL" id="JAVRJZ010000003">
    <property type="protein sequence ID" value="KAK2724321.1"/>
    <property type="molecule type" value="Genomic_DNA"/>
</dbReference>
<reference evidence="2" key="1">
    <citation type="submission" date="2023-07" db="EMBL/GenBank/DDBJ databases">
        <title>Chromosome-level genome assembly of Artemia franciscana.</title>
        <authorList>
            <person name="Jo E."/>
        </authorList>
    </citation>
    <scope>NUCLEOTIDE SEQUENCE</scope>
    <source>
        <tissue evidence="2">Whole body</tissue>
    </source>
</reference>
<feature type="compositionally biased region" description="Basic and acidic residues" evidence="1">
    <location>
        <begin position="49"/>
        <end position="67"/>
    </location>
</feature>
<organism evidence="2 3">
    <name type="scientific">Artemia franciscana</name>
    <name type="common">Brine shrimp</name>
    <name type="synonym">Artemia sanfranciscana</name>
    <dbReference type="NCBI Taxonomy" id="6661"/>
    <lineage>
        <taxon>Eukaryota</taxon>
        <taxon>Metazoa</taxon>
        <taxon>Ecdysozoa</taxon>
        <taxon>Arthropoda</taxon>
        <taxon>Crustacea</taxon>
        <taxon>Branchiopoda</taxon>
        <taxon>Anostraca</taxon>
        <taxon>Artemiidae</taxon>
        <taxon>Artemia</taxon>
    </lineage>
</organism>
<gene>
    <name evidence="2" type="ORF">QYM36_000986</name>
</gene>
<dbReference type="Proteomes" id="UP001187531">
    <property type="component" value="Unassembled WGS sequence"/>
</dbReference>
<evidence type="ECO:0000313" key="2">
    <source>
        <dbReference type="EMBL" id="KAK2724321.1"/>
    </source>
</evidence>